<keyword evidence="8" id="KW-1185">Reference proteome</keyword>
<evidence type="ECO:0000256" key="2">
    <source>
        <dbReference type="ARBA" id="ARBA00009677"/>
    </source>
</evidence>
<keyword evidence="7" id="KW-0969">Cilium</keyword>
<evidence type="ECO:0000256" key="5">
    <source>
        <dbReference type="ARBA" id="ARBA00024934"/>
    </source>
</evidence>
<name>A1HN45_9FIRM</name>
<dbReference type="PANTHER" id="PTHR30435:SF12">
    <property type="entry name" value="FLAGELLAR BASAL BODY ROD PROTEIN FLGB"/>
    <property type="match status" value="1"/>
</dbReference>
<dbReference type="AlphaFoldDB" id="A1HN45"/>
<evidence type="ECO:0000256" key="1">
    <source>
        <dbReference type="ARBA" id="ARBA00004117"/>
    </source>
</evidence>
<dbReference type="eggNOG" id="COG1815">
    <property type="taxonomic scope" value="Bacteria"/>
</dbReference>
<dbReference type="EMBL" id="AAWL01000002">
    <property type="protein sequence ID" value="EAX48672.1"/>
    <property type="molecule type" value="Genomic_DNA"/>
</dbReference>
<comment type="similarity">
    <text evidence="2">Belongs to the flagella basal body rod proteins family.</text>
</comment>
<evidence type="ECO:0000256" key="3">
    <source>
        <dbReference type="ARBA" id="ARBA00014376"/>
    </source>
</evidence>
<sequence>MPFLVEIKGKLELKTHNIGKMEFTESEMIWVFDALVSSPQVKVLEKALAAAALRHKVISNNIANVNTPGFKRSEVHFEEQLKQALNAKSGLSRTHQRHIAAKGDDFSVEVITVNNTAYRADGNNVDIDFEMAEMAKNNIYYDAVAQQLNRYFSNLKSVINEGRR</sequence>
<dbReference type="GO" id="GO:0071978">
    <property type="term" value="P:bacterial-type flagellum-dependent swarming motility"/>
    <property type="evidence" value="ECO:0007669"/>
    <property type="project" value="TreeGrafter"/>
</dbReference>
<dbReference type="InterPro" id="IPR001444">
    <property type="entry name" value="Flag_bb_rod_N"/>
</dbReference>
<keyword evidence="4" id="KW-0975">Bacterial flagellum</keyword>
<comment type="subcellular location">
    <subcellularLocation>
        <location evidence="1">Bacterial flagellum basal body</location>
    </subcellularLocation>
</comment>
<protein>
    <recommendedName>
        <fullName evidence="3">Flagellar basal body rod protein FlgB</fullName>
    </recommendedName>
</protein>
<evidence type="ECO:0000259" key="6">
    <source>
        <dbReference type="Pfam" id="PF00460"/>
    </source>
</evidence>
<dbReference type="InterPro" id="IPR019776">
    <property type="entry name" value="Flagellar_basal_body_rod_CS"/>
</dbReference>
<keyword evidence="7" id="KW-0282">Flagellum</keyword>
<dbReference type="PANTHER" id="PTHR30435">
    <property type="entry name" value="FLAGELLAR PROTEIN"/>
    <property type="match status" value="1"/>
</dbReference>
<organism evidence="7 8">
    <name type="scientific">Thermosinus carboxydivorans Nor1</name>
    <dbReference type="NCBI Taxonomy" id="401526"/>
    <lineage>
        <taxon>Bacteria</taxon>
        <taxon>Bacillati</taxon>
        <taxon>Bacillota</taxon>
        <taxon>Negativicutes</taxon>
        <taxon>Selenomonadales</taxon>
        <taxon>Sporomusaceae</taxon>
        <taxon>Thermosinus</taxon>
    </lineage>
</organism>
<dbReference type="GO" id="GO:0030694">
    <property type="term" value="C:bacterial-type flagellum basal body, rod"/>
    <property type="evidence" value="ECO:0007669"/>
    <property type="project" value="InterPro"/>
</dbReference>
<comment type="caution">
    <text evidence="7">The sequence shown here is derived from an EMBL/GenBank/DDBJ whole genome shotgun (WGS) entry which is preliminary data.</text>
</comment>
<dbReference type="PROSITE" id="PS00588">
    <property type="entry name" value="FLAGELLA_BB_ROD"/>
    <property type="match status" value="1"/>
</dbReference>
<dbReference type="Proteomes" id="UP000005139">
    <property type="component" value="Unassembled WGS sequence"/>
</dbReference>
<evidence type="ECO:0000313" key="7">
    <source>
        <dbReference type="EMBL" id="EAX48672.1"/>
    </source>
</evidence>
<dbReference type="NCBIfam" id="TIGR01396">
    <property type="entry name" value="FlgB"/>
    <property type="match status" value="1"/>
</dbReference>
<proteinExistence type="inferred from homology"/>
<gene>
    <name evidence="7" type="ORF">TcarDRAFT_2144</name>
</gene>
<evidence type="ECO:0000313" key="8">
    <source>
        <dbReference type="Proteomes" id="UP000005139"/>
    </source>
</evidence>
<keyword evidence="7" id="KW-0966">Cell projection</keyword>
<dbReference type="InterPro" id="IPR006300">
    <property type="entry name" value="FlgB"/>
</dbReference>
<accession>A1HN45</accession>
<reference evidence="7 8" key="1">
    <citation type="submission" date="2007-01" db="EMBL/GenBank/DDBJ databases">
        <title>Annotation of the draft genome assembly of Thermosinus carboxydivorans Nor1.</title>
        <authorList>
            <consortium name="US DOE Joint Genome Institute (JGI-ORNL)"/>
            <person name="Larimer F."/>
            <person name="Land M."/>
            <person name="Hauser L."/>
        </authorList>
    </citation>
    <scope>NUCLEOTIDE SEQUENCE [LARGE SCALE GENOMIC DNA]</scope>
    <source>
        <strain evidence="7 8">Nor1</strain>
    </source>
</reference>
<evidence type="ECO:0000256" key="4">
    <source>
        <dbReference type="ARBA" id="ARBA00023143"/>
    </source>
</evidence>
<dbReference type="Pfam" id="PF00460">
    <property type="entry name" value="Flg_bb_rod"/>
    <property type="match status" value="1"/>
</dbReference>
<comment type="function">
    <text evidence="5">Structural component of flagellum, the bacterial motility apparatus. Part of the rod structure of flagellar basal body.</text>
</comment>
<reference evidence="7 8" key="2">
    <citation type="submission" date="2007-01" db="EMBL/GenBank/DDBJ databases">
        <title>Sequencing of the draft genome and assembly of Thermosinus carboxydivorans Nor1.</title>
        <authorList>
            <consortium name="US DOE Joint Genome Institute (JGI-PGF)"/>
            <person name="Copeland A."/>
            <person name="Lucas S."/>
            <person name="Lapidus A."/>
            <person name="Barry K."/>
            <person name="Glavina del Rio T."/>
            <person name="Dalin E."/>
            <person name="Tice H."/>
            <person name="Bruce D."/>
            <person name="Pitluck S."/>
            <person name="Richardson P."/>
        </authorList>
    </citation>
    <scope>NUCLEOTIDE SEQUENCE [LARGE SCALE GENOMIC DNA]</scope>
    <source>
        <strain evidence="7 8">Nor1</strain>
    </source>
</reference>
<feature type="domain" description="Flagellar basal body rod protein N-terminal" evidence="6">
    <location>
        <begin position="44"/>
        <end position="71"/>
    </location>
</feature>